<name>A0A4Y7IEC6_PAPSO</name>
<dbReference type="EMBL" id="CM010715">
    <property type="protein sequence ID" value="RZC47293.1"/>
    <property type="molecule type" value="Genomic_DNA"/>
</dbReference>
<dbReference type="Proteomes" id="UP000316621">
    <property type="component" value="Chromosome 1"/>
</dbReference>
<keyword evidence="2" id="KW-1185">Reference proteome</keyword>
<dbReference type="AlphaFoldDB" id="A0A4Y7IEC6"/>
<evidence type="ECO:0000313" key="1">
    <source>
        <dbReference type="EMBL" id="RZC47293.1"/>
    </source>
</evidence>
<dbReference type="Gramene" id="RZC47293">
    <property type="protein sequence ID" value="RZC47293"/>
    <property type="gene ID" value="C5167_040235"/>
</dbReference>
<gene>
    <name evidence="1" type="ORF">C5167_040235</name>
</gene>
<accession>A0A4Y7IEC6</accession>
<reference evidence="1 2" key="1">
    <citation type="journal article" date="2018" name="Science">
        <title>The opium poppy genome and morphinan production.</title>
        <authorList>
            <person name="Guo L."/>
            <person name="Winzer T."/>
            <person name="Yang X."/>
            <person name="Li Y."/>
            <person name="Ning Z."/>
            <person name="He Z."/>
            <person name="Teodor R."/>
            <person name="Lu Y."/>
            <person name="Bowser T.A."/>
            <person name="Graham I.A."/>
            <person name="Ye K."/>
        </authorList>
    </citation>
    <scope>NUCLEOTIDE SEQUENCE [LARGE SCALE GENOMIC DNA]</scope>
    <source>
        <strain evidence="2">cv. HN1</strain>
        <tissue evidence="1">Leaves</tissue>
    </source>
</reference>
<organism evidence="1 2">
    <name type="scientific">Papaver somniferum</name>
    <name type="common">Opium poppy</name>
    <dbReference type="NCBI Taxonomy" id="3469"/>
    <lineage>
        <taxon>Eukaryota</taxon>
        <taxon>Viridiplantae</taxon>
        <taxon>Streptophyta</taxon>
        <taxon>Embryophyta</taxon>
        <taxon>Tracheophyta</taxon>
        <taxon>Spermatophyta</taxon>
        <taxon>Magnoliopsida</taxon>
        <taxon>Ranunculales</taxon>
        <taxon>Papaveraceae</taxon>
        <taxon>Papaveroideae</taxon>
        <taxon>Papaver</taxon>
    </lineage>
</organism>
<proteinExistence type="predicted"/>
<protein>
    <submittedName>
        <fullName evidence="1">Uncharacterized protein</fullName>
    </submittedName>
</protein>
<evidence type="ECO:0000313" key="2">
    <source>
        <dbReference type="Proteomes" id="UP000316621"/>
    </source>
</evidence>
<sequence>MLKFKRNQEEEMMEGMSLLMVEIEELWRMIEFDSEMKKELRLGFAAESENEEKSNNSIQRWRREISGIKDMGCVRFSEQRP</sequence>